<dbReference type="AlphaFoldDB" id="A0A238WLB7"/>
<evidence type="ECO:0000313" key="1">
    <source>
        <dbReference type="EMBL" id="SNR47355.1"/>
    </source>
</evidence>
<dbReference type="OrthoDB" id="669131at2"/>
<evidence type="ECO:0008006" key="3">
    <source>
        <dbReference type="Google" id="ProtNLM"/>
    </source>
</evidence>
<name>A0A238WLB7_9FLAO</name>
<gene>
    <name evidence="1" type="ORF">SAMN06265371_103348</name>
</gene>
<dbReference type="RefSeq" id="WP_089381001.1">
    <property type="nucleotide sequence ID" value="NZ_FZNT01000003.1"/>
</dbReference>
<reference evidence="1 2" key="1">
    <citation type="submission" date="2017-06" db="EMBL/GenBank/DDBJ databases">
        <authorList>
            <person name="Kim H.J."/>
            <person name="Triplett B.A."/>
        </authorList>
    </citation>
    <scope>NUCLEOTIDE SEQUENCE [LARGE SCALE GENOMIC DNA]</scope>
    <source>
        <strain evidence="1 2">DSM 29150</strain>
    </source>
</reference>
<dbReference type="Proteomes" id="UP000198384">
    <property type="component" value="Unassembled WGS sequence"/>
</dbReference>
<dbReference type="EMBL" id="FZNT01000003">
    <property type="protein sequence ID" value="SNR47355.1"/>
    <property type="molecule type" value="Genomic_DNA"/>
</dbReference>
<sequence>MDIFLGSLLGAVLAYLGITYFKWKVSEKQTVKQSEILIQKIKSVCNLISVEGEFAEIYQYEDKKKHFLKFFISKKKAILLIKAKVHIGYDLSQIKLESKNQSKEILLTQFPEPKILSVETDVKYFDKKDGFFNKFKADDLTELNKEAKDFIIDKIPESGLLISAKKEALDSIEMIEKLLETAGWKFVYTHLVLPENKKDLNN</sequence>
<dbReference type="InterPro" id="IPR025324">
    <property type="entry name" value="DUF4230"/>
</dbReference>
<protein>
    <recommendedName>
        <fullName evidence="3">DUF4230 domain-containing protein</fullName>
    </recommendedName>
</protein>
<proteinExistence type="predicted"/>
<dbReference type="Pfam" id="PF14014">
    <property type="entry name" value="DUF4230"/>
    <property type="match status" value="1"/>
</dbReference>
<accession>A0A238WLB7</accession>
<keyword evidence="2" id="KW-1185">Reference proteome</keyword>
<organism evidence="1 2">
    <name type="scientific">Lutibacter agarilyticus</name>
    <dbReference type="NCBI Taxonomy" id="1109740"/>
    <lineage>
        <taxon>Bacteria</taxon>
        <taxon>Pseudomonadati</taxon>
        <taxon>Bacteroidota</taxon>
        <taxon>Flavobacteriia</taxon>
        <taxon>Flavobacteriales</taxon>
        <taxon>Flavobacteriaceae</taxon>
        <taxon>Lutibacter</taxon>
    </lineage>
</organism>
<evidence type="ECO:0000313" key="2">
    <source>
        <dbReference type="Proteomes" id="UP000198384"/>
    </source>
</evidence>